<dbReference type="VEuPathDB" id="FungiDB:CTRG_03445"/>
<dbReference type="eggNOG" id="ENOG502RQB0">
    <property type="taxonomic scope" value="Eukaryota"/>
</dbReference>
<dbReference type="GeneID" id="8302040"/>
<sequence>MMFLLLLLITTIQSFQILPYLKQPYLNSNLLLKYKSTMQTVKSYSDINLKTIHNKSQIFKIESTKSFIFNDEIISQIYPFETSIKKSKFIEISYKDSKRNNITFEWIKFSKCIPNNSKNRATYRQSWSIDLGSGITFRLDFSSFLGGIGPTFKNENNLDFGIGGSIVCEVEPGHNLQFAIFIESFDIENVKFREVKFSKLRLKKNYEKNTEKGWKKFPKYKSVNKNNIQLACFTDPELQNC</sequence>
<organism evidence="1 2">
    <name type="scientific">Candida tropicalis (strain ATCC MYA-3404 / T1)</name>
    <name type="common">Yeast</name>
    <dbReference type="NCBI Taxonomy" id="294747"/>
    <lineage>
        <taxon>Eukaryota</taxon>
        <taxon>Fungi</taxon>
        <taxon>Dikarya</taxon>
        <taxon>Ascomycota</taxon>
        <taxon>Saccharomycotina</taxon>
        <taxon>Pichiomycetes</taxon>
        <taxon>Debaryomycetaceae</taxon>
        <taxon>Candida/Lodderomyces clade</taxon>
        <taxon>Candida</taxon>
    </lineage>
</organism>
<dbReference type="HOGENOM" id="CLU_075354_0_0_1"/>
<evidence type="ECO:0000313" key="2">
    <source>
        <dbReference type="Proteomes" id="UP000002037"/>
    </source>
</evidence>
<gene>
    <name evidence="1" type="ORF">CTRG_03445</name>
</gene>
<keyword evidence="2" id="KW-1185">Reference proteome</keyword>
<evidence type="ECO:0000313" key="1">
    <source>
        <dbReference type="EMBL" id="EER33020.1"/>
    </source>
</evidence>
<accession>C5MBK3</accession>
<dbReference type="KEGG" id="ctp:CTRG_03445"/>
<name>C5MBK3_CANTT</name>
<dbReference type="OrthoDB" id="4001493at2759"/>
<protein>
    <submittedName>
        <fullName evidence="1">Uncharacterized protein</fullName>
    </submittedName>
</protein>
<dbReference type="RefSeq" id="XP_002549148.1">
    <property type="nucleotide sequence ID" value="XM_002549102.1"/>
</dbReference>
<dbReference type="EMBL" id="GG692398">
    <property type="protein sequence ID" value="EER33020.1"/>
    <property type="molecule type" value="Genomic_DNA"/>
</dbReference>
<reference evidence="1 2" key="1">
    <citation type="journal article" date="2009" name="Nature">
        <title>Evolution of pathogenicity and sexual reproduction in eight Candida genomes.</title>
        <authorList>
            <person name="Butler G."/>
            <person name="Rasmussen M.D."/>
            <person name="Lin M.F."/>
            <person name="Santos M.A."/>
            <person name="Sakthikumar S."/>
            <person name="Munro C.A."/>
            <person name="Rheinbay E."/>
            <person name="Grabherr M."/>
            <person name="Forche A."/>
            <person name="Reedy J.L."/>
            <person name="Agrafioti I."/>
            <person name="Arnaud M.B."/>
            <person name="Bates S."/>
            <person name="Brown A.J."/>
            <person name="Brunke S."/>
            <person name="Costanzo M.C."/>
            <person name="Fitzpatrick D.A."/>
            <person name="de Groot P.W."/>
            <person name="Harris D."/>
            <person name="Hoyer L.L."/>
            <person name="Hube B."/>
            <person name="Klis F.M."/>
            <person name="Kodira C."/>
            <person name="Lennard N."/>
            <person name="Logue M.E."/>
            <person name="Martin R."/>
            <person name="Neiman A.M."/>
            <person name="Nikolaou E."/>
            <person name="Quail M.A."/>
            <person name="Quinn J."/>
            <person name="Santos M.C."/>
            <person name="Schmitzberger F.F."/>
            <person name="Sherlock G."/>
            <person name="Shah P."/>
            <person name="Silverstein K.A."/>
            <person name="Skrzypek M.S."/>
            <person name="Soll D."/>
            <person name="Staggs R."/>
            <person name="Stansfield I."/>
            <person name="Stumpf M.P."/>
            <person name="Sudbery P.E."/>
            <person name="Srikantha T."/>
            <person name="Zeng Q."/>
            <person name="Berman J."/>
            <person name="Berriman M."/>
            <person name="Heitman J."/>
            <person name="Gow N.A."/>
            <person name="Lorenz M.C."/>
            <person name="Birren B.W."/>
            <person name="Kellis M."/>
            <person name="Cuomo C.A."/>
        </authorList>
    </citation>
    <scope>NUCLEOTIDE SEQUENCE [LARGE SCALE GENOMIC DNA]</scope>
    <source>
        <strain evidence="2">ATCC MYA-3404 / T1</strain>
    </source>
</reference>
<dbReference type="Proteomes" id="UP000002037">
    <property type="component" value="Unassembled WGS sequence"/>
</dbReference>
<dbReference type="AlphaFoldDB" id="C5MBK3"/>
<proteinExistence type="predicted"/>